<feature type="compositionally biased region" description="Low complexity" evidence="10">
    <location>
        <begin position="463"/>
        <end position="474"/>
    </location>
</feature>
<feature type="region of interest" description="Disordered" evidence="10">
    <location>
        <begin position="415"/>
        <end position="498"/>
    </location>
</feature>
<comment type="subcellular location">
    <subcellularLocation>
        <location evidence="8 9">Nucleus</location>
    </subcellularLocation>
</comment>
<feature type="region of interest" description="Disordered" evidence="10">
    <location>
        <begin position="84"/>
        <end position="134"/>
    </location>
</feature>
<keyword evidence="6 9" id="KW-0804">Transcription</keyword>
<comment type="function">
    <text evidence="9">Transcription factor that binds specifically to a 5'-AA[AG]G-3' consensus core sequence.</text>
</comment>
<evidence type="ECO:0000313" key="12">
    <source>
        <dbReference type="EMBL" id="KAF8781069.1"/>
    </source>
</evidence>
<dbReference type="PANTHER" id="PTHR31992">
    <property type="entry name" value="DOF ZINC FINGER PROTEIN DOF1.4-RELATED"/>
    <property type="match status" value="1"/>
</dbReference>
<keyword evidence="1 9" id="KW-0479">Metal-binding</keyword>
<feature type="domain" description="Dof-type" evidence="11">
    <location>
        <begin position="377"/>
        <end position="431"/>
    </location>
</feature>
<accession>A0A835FZU0</accession>
<comment type="caution">
    <text evidence="12">The sequence shown here is derived from an EMBL/GenBank/DDBJ whole genome shotgun (WGS) entry which is preliminary data.</text>
</comment>
<evidence type="ECO:0000256" key="1">
    <source>
        <dbReference type="ARBA" id="ARBA00022723"/>
    </source>
</evidence>
<dbReference type="EMBL" id="JACEFO010000112">
    <property type="protein sequence ID" value="KAF8781069.1"/>
    <property type="molecule type" value="Genomic_DNA"/>
</dbReference>
<evidence type="ECO:0000256" key="4">
    <source>
        <dbReference type="ARBA" id="ARBA00023015"/>
    </source>
</evidence>
<organism evidence="12 13">
    <name type="scientific">Digitaria exilis</name>
    <dbReference type="NCBI Taxonomy" id="1010633"/>
    <lineage>
        <taxon>Eukaryota</taxon>
        <taxon>Viridiplantae</taxon>
        <taxon>Streptophyta</taxon>
        <taxon>Embryophyta</taxon>
        <taxon>Tracheophyta</taxon>
        <taxon>Spermatophyta</taxon>
        <taxon>Magnoliopsida</taxon>
        <taxon>Liliopsida</taxon>
        <taxon>Poales</taxon>
        <taxon>Poaceae</taxon>
        <taxon>PACMAD clade</taxon>
        <taxon>Panicoideae</taxon>
        <taxon>Panicodae</taxon>
        <taxon>Paniceae</taxon>
        <taxon>Anthephorinae</taxon>
        <taxon>Digitaria</taxon>
    </lineage>
</organism>
<dbReference type="GO" id="GO:0008270">
    <property type="term" value="F:zinc ion binding"/>
    <property type="evidence" value="ECO:0007669"/>
    <property type="project" value="UniProtKB-KW"/>
</dbReference>
<dbReference type="GO" id="GO:0003677">
    <property type="term" value="F:DNA binding"/>
    <property type="evidence" value="ECO:0007669"/>
    <property type="project" value="UniProtKB-UniRule"/>
</dbReference>
<evidence type="ECO:0000256" key="7">
    <source>
        <dbReference type="ARBA" id="ARBA00023242"/>
    </source>
</evidence>
<dbReference type="Pfam" id="PF02701">
    <property type="entry name" value="Zn_ribbon_Dof"/>
    <property type="match status" value="1"/>
</dbReference>
<keyword evidence="5 8" id="KW-0238">DNA-binding</keyword>
<evidence type="ECO:0000256" key="3">
    <source>
        <dbReference type="ARBA" id="ARBA00022833"/>
    </source>
</evidence>
<dbReference type="InterPro" id="IPR003851">
    <property type="entry name" value="Znf_Dof"/>
</dbReference>
<evidence type="ECO:0000256" key="2">
    <source>
        <dbReference type="ARBA" id="ARBA00022771"/>
    </source>
</evidence>
<keyword evidence="2 8" id="KW-0863">Zinc-finger</keyword>
<reference evidence="12" key="1">
    <citation type="submission" date="2020-07" db="EMBL/GenBank/DDBJ databases">
        <title>Genome sequence and genetic diversity analysis of an under-domesticated orphan crop, white fonio (Digitaria exilis).</title>
        <authorList>
            <person name="Bennetzen J.L."/>
            <person name="Chen S."/>
            <person name="Ma X."/>
            <person name="Wang X."/>
            <person name="Yssel A.E.J."/>
            <person name="Chaluvadi S.R."/>
            <person name="Johnson M."/>
            <person name="Gangashetty P."/>
            <person name="Hamidou F."/>
            <person name="Sanogo M.D."/>
            <person name="Zwaenepoel A."/>
            <person name="Wallace J."/>
            <person name="Van De Peer Y."/>
            <person name="Van Deynze A."/>
        </authorList>
    </citation>
    <scope>NUCLEOTIDE SEQUENCE</scope>
    <source>
        <tissue evidence="12">Leaves</tissue>
    </source>
</reference>
<feature type="compositionally biased region" description="Low complexity" evidence="10">
    <location>
        <begin position="427"/>
        <end position="441"/>
    </location>
</feature>
<evidence type="ECO:0000256" key="8">
    <source>
        <dbReference type="PROSITE-ProRule" id="PRU00071"/>
    </source>
</evidence>
<feature type="compositionally biased region" description="Polar residues" evidence="10">
    <location>
        <begin position="43"/>
        <end position="53"/>
    </location>
</feature>
<dbReference type="GO" id="GO:0005634">
    <property type="term" value="C:nucleus"/>
    <property type="evidence" value="ECO:0007669"/>
    <property type="project" value="UniProtKB-SubCell"/>
</dbReference>
<dbReference type="PROSITE" id="PS50884">
    <property type="entry name" value="ZF_DOF_2"/>
    <property type="match status" value="1"/>
</dbReference>
<name>A0A835FZU0_9POAL</name>
<dbReference type="InterPro" id="IPR045174">
    <property type="entry name" value="Dof"/>
</dbReference>
<evidence type="ECO:0000313" key="13">
    <source>
        <dbReference type="Proteomes" id="UP000636709"/>
    </source>
</evidence>
<keyword evidence="7 8" id="KW-0539">Nucleus</keyword>
<feature type="compositionally biased region" description="Low complexity" evidence="10">
    <location>
        <begin position="482"/>
        <end position="498"/>
    </location>
</feature>
<keyword evidence="4 9" id="KW-0805">Transcription regulation</keyword>
<feature type="region of interest" description="Disordered" evidence="10">
    <location>
        <begin position="18"/>
        <end position="53"/>
    </location>
</feature>
<dbReference type="Proteomes" id="UP000636709">
    <property type="component" value="Unassembled WGS sequence"/>
</dbReference>
<protein>
    <recommendedName>
        <fullName evidence="9">Dof zinc finger protein</fullName>
    </recommendedName>
</protein>
<keyword evidence="3 9" id="KW-0862">Zinc</keyword>
<dbReference type="OrthoDB" id="1927254at2759"/>
<dbReference type="GO" id="GO:0003700">
    <property type="term" value="F:DNA-binding transcription factor activity"/>
    <property type="evidence" value="ECO:0007669"/>
    <property type="project" value="UniProtKB-UniRule"/>
</dbReference>
<gene>
    <name evidence="12" type="ORF">HU200_001042</name>
</gene>
<dbReference type="AlphaFoldDB" id="A0A835FZU0"/>
<evidence type="ECO:0000256" key="6">
    <source>
        <dbReference type="ARBA" id="ARBA00023163"/>
    </source>
</evidence>
<evidence type="ECO:0000256" key="5">
    <source>
        <dbReference type="ARBA" id="ARBA00023125"/>
    </source>
</evidence>
<dbReference type="PROSITE" id="PS01361">
    <property type="entry name" value="ZF_DOF_1"/>
    <property type="match status" value="1"/>
</dbReference>
<evidence type="ECO:0000256" key="10">
    <source>
        <dbReference type="SAM" id="MobiDB-lite"/>
    </source>
</evidence>
<sequence length="583" mass="61864">MSTSPNSSTDQTIILSSARSRHMRFATSRLTSGPPASRRRGGHTNTPFLTSTGTCRCPTLPTDDHYAQYSSVLAVARSRSLIITSPSDPEPMRWPSVSSQAAGPSRPAGRRRGPCVDDRWPPTRRTPNPGSHCPPWQNLTSQHCDFCFGTSPPYRRAWRGPAGRHGAAPVHEAVIAGARGFCTARRVSPGPRGARAGATDPYGTAPAQYKFSVVPAPAGRSPLCRGQATNGDACVRPRATPTNSTTIHLSTYRAAAPLDELLTARLPLTRFVKFHRTCSTDPAPVPINPSATPRQLKHTLASSLGTCVIARLRVLAPPEVPRPTPPRMQMQEPGRRPAPPFPGVDLRRPKGYPLSAPAPVEEEEEPAASSSAPATGDPCPRCESRDTKFCYYNNYNTSQPRHFCKSCRRYWTKGGSLRNVPVGGGTRNNTSSSSASSPSPKSTKRSKKNSKRRRVAPAPDPAPSTADASIATTTGVEDTTRTPASAAAETVVATTEKPTAPEAAATVVATEKPTVLPPAAVGGGFKDTPTTAPGLADVGSGGGKELPEPDPNHFEWPSGCELGSYWGTGVFADTDPALFLNLP</sequence>
<feature type="region of interest" description="Disordered" evidence="10">
    <location>
        <begin position="318"/>
        <end position="380"/>
    </location>
</feature>
<evidence type="ECO:0000256" key="9">
    <source>
        <dbReference type="RuleBase" id="RU369094"/>
    </source>
</evidence>
<evidence type="ECO:0000259" key="11">
    <source>
        <dbReference type="PROSITE" id="PS50884"/>
    </source>
</evidence>
<keyword evidence="13" id="KW-1185">Reference proteome</keyword>
<feature type="compositionally biased region" description="Basic residues" evidence="10">
    <location>
        <begin position="442"/>
        <end position="455"/>
    </location>
</feature>
<dbReference type="PANTHER" id="PTHR31992:SF204">
    <property type="entry name" value="DOF ZINC FINGER PROTEIN"/>
    <property type="match status" value="1"/>
</dbReference>
<proteinExistence type="predicted"/>